<organism evidence="1 2">
    <name type="scientific">Sphingobium olei</name>
    <dbReference type="NCBI Taxonomy" id="420955"/>
    <lineage>
        <taxon>Bacteria</taxon>
        <taxon>Pseudomonadati</taxon>
        <taxon>Pseudomonadota</taxon>
        <taxon>Alphaproteobacteria</taxon>
        <taxon>Sphingomonadales</taxon>
        <taxon>Sphingomonadaceae</taxon>
        <taxon>Sphingobium</taxon>
    </lineage>
</organism>
<dbReference type="Proteomes" id="UP001597203">
    <property type="component" value="Unassembled WGS sequence"/>
</dbReference>
<sequence>MSQTVEKRFITRADAEHAVELLVQQHGVERTDIFITADGSENSVGEQTSGGDAAVPLEGERDDAALHSPVLLSVDVNDEGRVALVQRALDEAGASPA</sequence>
<keyword evidence="2" id="KW-1185">Reference proteome</keyword>
<protein>
    <submittedName>
        <fullName evidence="1">Uncharacterized protein</fullName>
    </submittedName>
</protein>
<evidence type="ECO:0000313" key="2">
    <source>
        <dbReference type="Proteomes" id="UP001597203"/>
    </source>
</evidence>
<evidence type="ECO:0000313" key="1">
    <source>
        <dbReference type="EMBL" id="MFD1105133.1"/>
    </source>
</evidence>
<gene>
    <name evidence="1" type="ORF">ACFQ24_09645</name>
</gene>
<proteinExistence type="predicted"/>
<reference evidence="2" key="1">
    <citation type="journal article" date="2019" name="Int. J. Syst. Evol. Microbiol.">
        <title>The Global Catalogue of Microorganisms (GCM) 10K type strain sequencing project: providing services to taxonomists for standard genome sequencing and annotation.</title>
        <authorList>
            <consortium name="The Broad Institute Genomics Platform"/>
            <consortium name="The Broad Institute Genome Sequencing Center for Infectious Disease"/>
            <person name="Wu L."/>
            <person name="Ma J."/>
        </authorList>
    </citation>
    <scope>NUCLEOTIDE SEQUENCE [LARGE SCALE GENOMIC DNA]</scope>
    <source>
        <strain evidence="2">CCUG 54329</strain>
    </source>
</reference>
<name>A0ABW3P1Y7_9SPHN</name>
<accession>A0ABW3P1Y7</accession>
<dbReference type="RefSeq" id="WP_380910708.1">
    <property type="nucleotide sequence ID" value="NZ_JBHTLS010000120.1"/>
</dbReference>
<comment type="caution">
    <text evidence="1">The sequence shown here is derived from an EMBL/GenBank/DDBJ whole genome shotgun (WGS) entry which is preliminary data.</text>
</comment>
<dbReference type="EMBL" id="JBHTLS010000120">
    <property type="protein sequence ID" value="MFD1105133.1"/>
    <property type="molecule type" value="Genomic_DNA"/>
</dbReference>